<dbReference type="InterPro" id="IPR011991">
    <property type="entry name" value="ArsR-like_HTH"/>
</dbReference>
<dbReference type="SUPFAM" id="SSF46785">
    <property type="entry name" value="Winged helix' DNA-binding domain"/>
    <property type="match status" value="1"/>
</dbReference>
<evidence type="ECO:0000313" key="1">
    <source>
        <dbReference type="EMBL" id="MCF2533165.1"/>
    </source>
</evidence>
<accession>A0AA41Q927</accession>
<dbReference type="AlphaFoldDB" id="A0AA41Q927"/>
<name>A0AA41Q927_9ACTN</name>
<dbReference type="CDD" id="cd00090">
    <property type="entry name" value="HTH_ARSR"/>
    <property type="match status" value="1"/>
</dbReference>
<organism evidence="1 2">
    <name type="scientific">Yinghuangia soli</name>
    <dbReference type="NCBI Taxonomy" id="2908204"/>
    <lineage>
        <taxon>Bacteria</taxon>
        <taxon>Bacillati</taxon>
        <taxon>Actinomycetota</taxon>
        <taxon>Actinomycetes</taxon>
        <taxon>Kitasatosporales</taxon>
        <taxon>Streptomycetaceae</taxon>
        <taxon>Yinghuangia</taxon>
    </lineage>
</organism>
<dbReference type="InterPro" id="IPR036390">
    <property type="entry name" value="WH_DNA-bd_sf"/>
</dbReference>
<dbReference type="InterPro" id="IPR036388">
    <property type="entry name" value="WH-like_DNA-bd_sf"/>
</dbReference>
<reference evidence="1" key="1">
    <citation type="submission" date="2022-01" db="EMBL/GenBank/DDBJ databases">
        <title>Genome-Based Taxonomic Classification of the Phylum Actinobacteria.</title>
        <authorList>
            <person name="Gao Y."/>
        </authorList>
    </citation>
    <scope>NUCLEOTIDE SEQUENCE</scope>
    <source>
        <strain evidence="1">KLBMP 8922</strain>
    </source>
</reference>
<comment type="caution">
    <text evidence="1">The sequence shown here is derived from an EMBL/GenBank/DDBJ whole genome shotgun (WGS) entry which is preliminary data.</text>
</comment>
<dbReference type="InterPro" id="IPR051011">
    <property type="entry name" value="Metal_resp_trans_reg"/>
</dbReference>
<protein>
    <submittedName>
        <fullName evidence="1">Transcriptional regulator</fullName>
    </submittedName>
</protein>
<dbReference type="EMBL" id="JAKFHA010000044">
    <property type="protein sequence ID" value="MCF2533165.1"/>
    <property type="molecule type" value="Genomic_DNA"/>
</dbReference>
<evidence type="ECO:0000313" key="2">
    <source>
        <dbReference type="Proteomes" id="UP001165378"/>
    </source>
</evidence>
<dbReference type="PANTHER" id="PTHR43132">
    <property type="entry name" value="ARSENICAL RESISTANCE OPERON REPRESSOR ARSR-RELATED"/>
    <property type="match status" value="1"/>
</dbReference>
<keyword evidence="2" id="KW-1185">Reference proteome</keyword>
<gene>
    <name evidence="1" type="ORF">LZ495_38940</name>
</gene>
<dbReference type="RefSeq" id="WP_235057938.1">
    <property type="nucleotide sequence ID" value="NZ_JAKFHA010000044.1"/>
</dbReference>
<dbReference type="Proteomes" id="UP001165378">
    <property type="component" value="Unassembled WGS sequence"/>
</dbReference>
<dbReference type="Gene3D" id="1.10.10.10">
    <property type="entry name" value="Winged helix-like DNA-binding domain superfamily/Winged helix DNA-binding domain"/>
    <property type="match status" value="1"/>
</dbReference>
<dbReference type="PANTHER" id="PTHR43132:SF8">
    <property type="entry name" value="HTH-TYPE TRANSCRIPTIONAL REGULATOR KMTR"/>
    <property type="match status" value="1"/>
</dbReference>
<sequence>MLRFHLATDDLNRLRISDRLDPMWEIAFSLHLLQNRELALVFDPWRHEVRAELDAAGLTGAVADLARLYPWADHFPDFLVPQDNAGDVESGVDRLLSTPRRRLCEELAELATQKRPLPGWTREVAQGDAGTLKRLGGLLRRYHAIAVAPYAAEAARAFAADRAHRAEAMLSGGVTGLLASFPPELMAWGDDTLTTPCPIDWAFHPNGRSMNLVPSFFCGLHPTAMKSPALPLTLTYPVSRPLDWLARGRNEGAASVLPLARLIGAARAAALDAVGSGTNTSRLADAIGVSIATASRHAAVLREAGLITSERRGQSVIHVRTQLGTALLDGRIPAV</sequence>
<proteinExistence type="predicted"/>